<sequence>MTISSNVIMFAVIVMLFLLVSTGIENGHAQTSNHYCKKTRSKLASHDTCTKKNGDALCKTSCKHEYITNGSCLILPKTTKKDCYCYHFDDGSKCSGV</sequence>
<feature type="signal peptide" evidence="1">
    <location>
        <begin position="1"/>
        <end position="29"/>
    </location>
</feature>
<accession>A0A9W3DJW8</accession>
<dbReference type="RefSeq" id="XP_056864180.1">
    <property type="nucleotide sequence ID" value="XM_057008200.1"/>
</dbReference>
<keyword evidence="2" id="KW-1185">Reference proteome</keyword>
<dbReference type="GeneID" id="130511286"/>
<protein>
    <submittedName>
        <fullName evidence="3">Defensin-like protein 38</fullName>
    </submittedName>
</protein>
<evidence type="ECO:0000313" key="2">
    <source>
        <dbReference type="Proteomes" id="UP000504610"/>
    </source>
</evidence>
<name>A0A9W3DJW8_RAPSA</name>
<dbReference type="OrthoDB" id="1057406at2759"/>
<keyword evidence="1" id="KW-0732">Signal</keyword>
<evidence type="ECO:0000256" key="1">
    <source>
        <dbReference type="SAM" id="SignalP"/>
    </source>
</evidence>
<evidence type="ECO:0000313" key="3">
    <source>
        <dbReference type="RefSeq" id="XP_056864180.1"/>
    </source>
</evidence>
<feature type="chain" id="PRO_5040755752" evidence="1">
    <location>
        <begin position="30"/>
        <end position="97"/>
    </location>
</feature>
<gene>
    <name evidence="3" type="primary">LOC130511286</name>
</gene>
<reference evidence="3" key="2">
    <citation type="submission" date="2025-08" db="UniProtKB">
        <authorList>
            <consortium name="RefSeq"/>
        </authorList>
    </citation>
    <scope>IDENTIFICATION</scope>
    <source>
        <tissue evidence="3">Leaf</tissue>
    </source>
</reference>
<proteinExistence type="predicted"/>
<reference evidence="2" key="1">
    <citation type="journal article" date="2019" name="Database">
        <title>The radish genome database (RadishGD): an integrated information resource for radish genomics.</title>
        <authorList>
            <person name="Yu H.J."/>
            <person name="Baek S."/>
            <person name="Lee Y.J."/>
            <person name="Cho A."/>
            <person name="Mun J.H."/>
        </authorList>
    </citation>
    <scope>NUCLEOTIDE SEQUENCE [LARGE SCALE GENOMIC DNA]</scope>
    <source>
        <strain evidence="2">cv. WK10039</strain>
    </source>
</reference>
<dbReference type="Proteomes" id="UP000504610">
    <property type="component" value="Chromosome 4"/>
</dbReference>
<organism evidence="2 3">
    <name type="scientific">Raphanus sativus</name>
    <name type="common">Radish</name>
    <name type="synonym">Raphanus raphanistrum var. sativus</name>
    <dbReference type="NCBI Taxonomy" id="3726"/>
    <lineage>
        <taxon>Eukaryota</taxon>
        <taxon>Viridiplantae</taxon>
        <taxon>Streptophyta</taxon>
        <taxon>Embryophyta</taxon>
        <taxon>Tracheophyta</taxon>
        <taxon>Spermatophyta</taxon>
        <taxon>Magnoliopsida</taxon>
        <taxon>eudicotyledons</taxon>
        <taxon>Gunneridae</taxon>
        <taxon>Pentapetalae</taxon>
        <taxon>rosids</taxon>
        <taxon>malvids</taxon>
        <taxon>Brassicales</taxon>
        <taxon>Brassicaceae</taxon>
        <taxon>Brassiceae</taxon>
        <taxon>Raphanus</taxon>
    </lineage>
</organism>
<dbReference type="KEGG" id="rsz:130511286"/>
<dbReference type="AlphaFoldDB" id="A0A9W3DJW8"/>